<dbReference type="AlphaFoldDB" id="A0A225V3H8"/>
<dbReference type="Pfam" id="PF20147">
    <property type="entry name" value="Crinkler"/>
    <property type="match status" value="1"/>
</dbReference>
<dbReference type="Proteomes" id="UP000198211">
    <property type="component" value="Unassembled WGS sequence"/>
</dbReference>
<feature type="domain" description="Crinkler effector protein N-terminal" evidence="4">
    <location>
        <begin position="2"/>
        <end position="114"/>
    </location>
</feature>
<proteinExistence type="predicted"/>
<evidence type="ECO:0000313" key="6">
    <source>
        <dbReference type="Proteomes" id="UP000198211"/>
    </source>
</evidence>
<name>A0A225V3H8_9STRA</name>
<comment type="subcellular location">
    <subcellularLocation>
        <location evidence="1">Host cell</location>
    </subcellularLocation>
    <subcellularLocation>
        <location evidence="2">Secreted</location>
    </subcellularLocation>
</comment>
<evidence type="ECO:0000313" key="5">
    <source>
        <dbReference type="EMBL" id="OWY99842.1"/>
    </source>
</evidence>
<reference evidence="6" key="1">
    <citation type="submission" date="2017-03" db="EMBL/GenBank/DDBJ databases">
        <title>Phytopthora megakarya and P. palmivora, two closely related causual agents of cacao black pod achieved similar genome size and gene model numbers by different mechanisms.</title>
        <authorList>
            <person name="Ali S."/>
            <person name="Shao J."/>
            <person name="Larry D.J."/>
            <person name="Kronmiller B."/>
            <person name="Shen D."/>
            <person name="Strem M.D."/>
            <person name="Melnick R.L."/>
            <person name="Guiltinan M.J."/>
            <person name="Tyler B.M."/>
            <person name="Meinhardt L.W."/>
            <person name="Bailey B.A."/>
        </authorList>
    </citation>
    <scope>NUCLEOTIDE SEQUENCE [LARGE SCALE GENOMIC DNA]</scope>
    <source>
        <strain evidence="6">zdho120</strain>
    </source>
</reference>
<evidence type="ECO:0000256" key="2">
    <source>
        <dbReference type="ARBA" id="ARBA00004613"/>
    </source>
</evidence>
<dbReference type="GO" id="GO:0043657">
    <property type="term" value="C:host cell"/>
    <property type="evidence" value="ECO:0007669"/>
    <property type="project" value="UniProtKB-SubCell"/>
</dbReference>
<dbReference type="GO" id="GO:0005576">
    <property type="term" value="C:extracellular region"/>
    <property type="evidence" value="ECO:0007669"/>
    <property type="project" value="UniProtKB-SubCell"/>
</dbReference>
<keyword evidence="3" id="KW-0964">Secreted</keyword>
<keyword evidence="6" id="KW-1185">Reference proteome</keyword>
<comment type="caution">
    <text evidence="5">The sequence shown here is derived from an EMBL/GenBank/DDBJ whole genome shotgun (WGS) entry which is preliminary data.</text>
</comment>
<evidence type="ECO:0000259" key="4">
    <source>
        <dbReference type="Pfam" id="PF20147"/>
    </source>
</evidence>
<evidence type="ECO:0000256" key="1">
    <source>
        <dbReference type="ARBA" id="ARBA00004340"/>
    </source>
</evidence>
<organism evidence="5 6">
    <name type="scientific">Phytophthora megakarya</name>
    <dbReference type="NCBI Taxonomy" id="4795"/>
    <lineage>
        <taxon>Eukaryota</taxon>
        <taxon>Sar</taxon>
        <taxon>Stramenopiles</taxon>
        <taxon>Oomycota</taxon>
        <taxon>Peronosporomycetes</taxon>
        <taxon>Peronosporales</taxon>
        <taxon>Peronosporaceae</taxon>
        <taxon>Phytophthora</taxon>
    </lineage>
</organism>
<accession>A0A225V3H8</accession>
<sequence length="132" mass="14615">MLNFYCLMAGKNGLPFSVDINKTQMVKDLQNATKDKWSNTLTGVDACELEIQLTKKGNGWRLSINEHAALQLGEAEIPNIEKIPLTDPSALFEDVLTVAKMPDPPPGQIHLLVVIRQPTPTEVVAPNKKRKL</sequence>
<dbReference type="InterPro" id="IPR045379">
    <property type="entry name" value="Crinkler_N"/>
</dbReference>
<dbReference type="EMBL" id="NBNE01008118">
    <property type="protein sequence ID" value="OWY99842.1"/>
    <property type="molecule type" value="Genomic_DNA"/>
</dbReference>
<gene>
    <name evidence="5" type="ORF">PHMEG_00029083</name>
</gene>
<evidence type="ECO:0000256" key="3">
    <source>
        <dbReference type="ARBA" id="ARBA00022525"/>
    </source>
</evidence>
<protein>
    <submittedName>
        <fullName evidence="5">Crinkler (CRN)</fullName>
    </submittedName>
</protein>